<reference evidence="1 2" key="1">
    <citation type="submission" date="2016-10" db="EMBL/GenBank/DDBJ databases">
        <title>The genome sequence of Colletotrichum fioriniae PJ7.</title>
        <authorList>
            <person name="Baroncelli R."/>
        </authorList>
    </citation>
    <scope>NUCLEOTIDE SEQUENCE [LARGE SCALE GENOMIC DNA]</scope>
    <source>
        <strain evidence="1">Col 31</strain>
    </source>
</reference>
<comment type="caution">
    <text evidence="1">The sequence shown here is derived from an EMBL/GenBank/DDBJ whole genome shotgun (WGS) entry which is preliminary data.</text>
</comment>
<accession>A0AAI9UB73</accession>
<dbReference type="EMBL" id="MLGG01000024">
    <property type="protein sequence ID" value="KAK1455142.1"/>
    <property type="molecule type" value="Genomic_DNA"/>
</dbReference>
<gene>
    <name evidence="1" type="ORF">CMEL01_03902</name>
</gene>
<protein>
    <submittedName>
        <fullName evidence="1">Uncharacterized protein</fullName>
    </submittedName>
</protein>
<sequence>MKRGPGSDDKAACRSIENDLMECWRSNSRLKSRCDSRNQDFSTFTLPRASHIRGLYILFRARFVPTRSTHGPLTGHPRYVSINTEPNRVANKQRTAVVACSQWLGGDWEMLEAWNAIWDRQAFFQHSMACLHSPAPAVFRGLKVKSMMTLMTKEYPHSCAAKISIWPPRKLWPYNMTTELRDNSCRPLATKAGRRINRPRYAARKAPGLNVEIRKTRKQKVYGVVVAGGQGNPMNFIPTARGIY</sequence>
<evidence type="ECO:0000313" key="1">
    <source>
        <dbReference type="EMBL" id="KAK1455142.1"/>
    </source>
</evidence>
<dbReference type="AlphaFoldDB" id="A0AAI9UB73"/>
<proteinExistence type="predicted"/>
<dbReference type="Proteomes" id="UP001239795">
    <property type="component" value="Unassembled WGS sequence"/>
</dbReference>
<keyword evidence="2" id="KW-1185">Reference proteome</keyword>
<organism evidence="1 2">
    <name type="scientific">Colletotrichum melonis</name>
    <dbReference type="NCBI Taxonomy" id="1209925"/>
    <lineage>
        <taxon>Eukaryota</taxon>
        <taxon>Fungi</taxon>
        <taxon>Dikarya</taxon>
        <taxon>Ascomycota</taxon>
        <taxon>Pezizomycotina</taxon>
        <taxon>Sordariomycetes</taxon>
        <taxon>Hypocreomycetidae</taxon>
        <taxon>Glomerellales</taxon>
        <taxon>Glomerellaceae</taxon>
        <taxon>Colletotrichum</taxon>
        <taxon>Colletotrichum acutatum species complex</taxon>
    </lineage>
</organism>
<name>A0AAI9UB73_9PEZI</name>
<evidence type="ECO:0000313" key="2">
    <source>
        <dbReference type="Proteomes" id="UP001239795"/>
    </source>
</evidence>